<dbReference type="GO" id="GO:0035869">
    <property type="term" value="C:ciliary transition zone"/>
    <property type="evidence" value="ECO:0007669"/>
    <property type="project" value="TreeGrafter"/>
</dbReference>
<feature type="coiled-coil region" evidence="8">
    <location>
        <begin position="8"/>
        <end position="195"/>
    </location>
</feature>
<evidence type="ECO:0000313" key="9">
    <source>
        <dbReference type="EMBL" id="KAH0505418.1"/>
    </source>
</evidence>
<evidence type="ECO:0000256" key="7">
    <source>
        <dbReference type="ARBA" id="ARBA00023273"/>
    </source>
</evidence>
<comment type="caution">
    <text evidence="9">The sequence shown here is derived from an EMBL/GenBank/DDBJ whole genome shotgun (WGS) entry which is preliminary data.</text>
</comment>
<comment type="subcellular location">
    <subcellularLocation>
        <location evidence="1">Cytoplasm</location>
        <location evidence="1">Cytoskeleton</location>
        <location evidence="1">Cilium basal body</location>
    </subcellularLocation>
    <subcellularLocation>
        <location evidence="2">Cytoplasm</location>
        <location evidence="2">Cytoskeleton</location>
        <location evidence="2">Microtubule organizing center</location>
        <location evidence="2">Centrosome</location>
    </subcellularLocation>
</comment>
<dbReference type="Proteomes" id="UP000710432">
    <property type="component" value="Unassembled WGS sequence"/>
</dbReference>
<dbReference type="PANTHER" id="PTHR18879:SF20">
    <property type="entry name" value="CENTROSOMAL PROTEIN OF 290 KDA"/>
    <property type="match status" value="1"/>
</dbReference>
<dbReference type="GO" id="GO:0097711">
    <property type="term" value="P:ciliary basal body-plasma membrane docking"/>
    <property type="evidence" value="ECO:0007669"/>
    <property type="project" value="TreeGrafter"/>
</dbReference>
<evidence type="ECO:0000313" key="10">
    <source>
        <dbReference type="Proteomes" id="UP000710432"/>
    </source>
</evidence>
<dbReference type="GO" id="GO:1905515">
    <property type="term" value="P:non-motile cilium assembly"/>
    <property type="evidence" value="ECO:0007669"/>
    <property type="project" value="TreeGrafter"/>
</dbReference>
<dbReference type="EMBL" id="JAATJU010024534">
    <property type="protein sequence ID" value="KAH0505418.1"/>
    <property type="molecule type" value="Genomic_DNA"/>
</dbReference>
<dbReference type="GO" id="GO:0034451">
    <property type="term" value="C:centriolar satellite"/>
    <property type="evidence" value="ECO:0007669"/>
    <property type="project" value="TreeGrafter"/>
</dbReference>
<keyword evidence="5 8" id="KW-0175">Coiled coil</keyword>
<accession>A0A8J6KPL8</accession>
<keyword evidence="4" id="KW-0970">Cilium biogenesis/degradation</keyword>
<evidence type="ECO:0000256" key="1">
    <source>
        <dbReference type="ARBA" id="ARBA00004120"/>
    </source>
</evidence>
<dbReference type="GO" id="GO:0001822">
    <property type="term" value="P:kidney development"/>
    <property type="evidence" value="ECO:0007669"/>
    <property type="project" value="TreeGrafter"/>
</dbReference>
<dbReference type="GO" id="GO:0043010">
    <property type="term" value="P:camera-type eye development"/>
    <property type="evidence" value="ECO:0007669"/>
    <property type="project" value="TreeGrafter"/>
</dbReference>
<keyword evidence="3" id="KW-0963">Cytoplasm</keyword>
<evidence type="ECO:0000256" key="4">
    <source>
        <dbReference type="ARBA" id="ARBA00022794"/>
    </source>
</evidence>
<dbReference type="PANTHER" id="PTHR18879">
    <property type="entry name" value="CENTROSOMAL PROTEIN OF 290 KDA"/>
    <property type="match status" value="1"/>
</dbReference>
<evidence type="ECO:0000256" key="3">
    <source>
        <dbReference type="ARBA" id="ARBA00022490"/>
    </source>
</evidence>
<evidence type="ECO:0000256" key="6">
    <source>
        <dbReference type="ARBA" id="ARBA00023212"/>
    </source>
</evidence>
<feature type="coiled-coil region" evidence="8">
    <location>
        <begin position="276"/>
        <end position="334"/>
    </location>
</feature>
<feature type="coiled-coil region" evidence="8">
    <location>
        <begin position="221"/>
        <end position="248"/>
    </location>
</feature>
<proteinExistence type="predicted"/>
<dbReference type="InterPro" id="IPR026201">
    <property type="entry name" value="Cep290"/>
</dbReference>
<gene>
    <name evidence="9" type="ORF">LTLLF_178835</name>
</gene>
<evidence type="ECO:0000256" key="2">
    <source>
        <dbReference type="ARBA" id="ARBA00004300"/>
    </source>
</evidence>
<name>A0A8J6KPL8_MICOH</name>
<evidence type="ECO:0000256" key="8">
    <source>
        <dbReference type="SAM" id="Coils"/>
    </source>
</evidence>
<evidence type="ECO:0000256" key="5">
    <source>
        <dbReference type="ARBA" id="ARBA00023054"/>
    </source>
</evidence>
<keyword evidence="6" id="KW-0206">Cytoskeleton</keyword>
<dbReference type="AlphaFoldDB" id="A0A8J6KPL8"/>
<protein>
    <submittedName>
        <fullName evidence="9">Centrosomal protein of 290 kDa</fullName>
    </submittedName>
</protein>
<organism evidence="9 10">
    <name type="scientific">Microtus ochrogaster</name>
    <name type="common">Prairie vole</name>
    <dbReference type="NCBI Taxonomy" id="79684"/>
    <lineage>
        <taxon>Eukaryota</taxon>
        <taxon>Metazoa</taxon>
        <taxon>Chordata</taxon>
        <taxon>Craniata</taxon>
        <taxon>Vertebrata</taxon>
        <taxon>Euteleostomi</taxon>
        <taxon>Mammalia</taxon>
        <taxon>Eutheria</taxon>
        <taxon>Euarchontoglires</taxon>
        <taxon>Glires</taxon>
        <taxon>Rodentia</taxon>
        <taxon>Myomorpha</taxon>
        <taxon>Muroidea</taxon>
        <taxon>Cricetidae</taxon>
        <taxon>Arvicolinae</taxon>
        <taxon>Microtus</taxon>
    </lineage>
</organism>
<dbReference type="GO" id="GO:1905349">
    <property type="term" value="P:ciliary transition zone assembly"/>
    <property type="evidence" value="ECO:0007669"/>
    <property type="project" value="TreeGrafter"/>
</dbReference>
<reference evidence="9" key="1">
    <citation type="submission" date="2020-03" db="EMBL/GenBank/DDBJ databases">
        <title>Studies in the Genomics of Life Span.</title>
        <authorList>
            <person name="Glass D."/>
        </authorList>
    </citation>
    <scope>NUCLEOTIDE SEQUENCE</scope>
    <source>
        <strain evidence="9">LTLLF</strain>
        <tissue evidence="9">Muscle</tissue>
    </source>
</reference>
<keyword evidence="7" id="KW-0966">Cell projection</keyword>
<sequence length="358" mass="41183">MVVSLRLQENHAGEVKKAQAEVEDLRRALVQAQKEAHSLKSELQAQKEANSRAPTTTMKNLVDRLKSQLALKEKQQKALSRALLELRAEMTAAAEERIIAVTSQKEANLNVQQVVDRHTRELKSQIEDLNENLLKLKEALKTSKNKENSLADDLNDLNNELQKKQKAYNKILREKDGIDQENDELRRQIKRLSSGLQVILCLSAREELIRWEEGKKWQAKVEGMRSKLKEKEGEVHSLAKQLSTLKELFAKADKEKLTLQKKLKTTGMTVDQVLGVRALESEKELEELKKRNVDLENDLLHMRTHQALPRDSVVEDLHLQNKYLQEKLRTLEKQLSKDAYPQSLVSIYLPSRPLLYKA</sequence>